<dbReference type="Pfam" id="PF00989">
    <property type="entry name" value="PAS"/>
    <property type="match status" value="1"/>
</dbReference>
<dbReference type="Pfam" id="PF08447">
    <property type="entry name" value="PAS_3"/>
    <property type="match status" value="1"/>
</dbReference>
<feature type="domain" description="Response regulatory" evidence="12">
    <location>
        <begin position="711"/>
        <end position="828"/>
    </location>
</feature>
<proteinExistence type="predicted"/>
<dbReference type="InterPro" id="IPR036890">
    <property type="entry name" value="HATPase_C_sf"/>
</dbReference>
<dbReference type="SMART" id="SM00388">
    <property type="entry name" value="HisKA"/>
    <property type="match status" value="1"/>
</dbReference>
<sequence>MVDNITESGNRALQTLSACNEAVIRSKTEAELFSNICEVITHSGGYRMAWVGTVQHDINKSILPVAKSGFEDGYLESANLTWAEYARGQGPGGLAIRNLQPAIIRDVQTDERFAPWREQATSRGYASVIGLPLIEEGVAFGVLLIYASENDAFDSDEVSLLVRLSDNLAFGVTAIRNRLERRTTEQALKASEESLRETQHITHLGSWVWSKQTSEMRWSDEIFLIFGFLPVSIKPSFETLLAIVQPRDRQVVMKAIENTRKHYLPLDIEFRVERRDVGERTVIMRGHVHFDDNGRLSHIMGTIQDISEQTSNERQLLLQRAVLESTDDAVLITDGEGVIEWANSATERVTGYALDEMVGQTPRLLKSGSQSEAFYNQLWGVITTGESWQGEMINRRKDGALYHEEQTITPVINKRGEITHFVAIKRDVSKRKAMEREQREVEKQLKQAQKMEAIGQLTGGIAHDFNNILASIMGYTSLALARFTKSQDESSNKLAEYLNRIDQASRRARDLIAQMLAFSRAGTSEPRSLPAAPLVKEAISLLRSTIPSNITIALSLDEDLPPINFDPIQFHQVIMNLCINARDAIAESGCIDVKLNLTTIVNDSCASCQSGVSGDYVELSVSDSGSGIDPENLMRVFDPFFTTKEVGKGSGMGLSMVHGIVHEYGGHILVNTKPEGGTDFRVLVPASAVNDSEELSVPTQSIVDGVVTPARILLVNDDHSVAGFIAELLESIGYQVVVTTEEKQIVDSAREQLKHIDLLIADYAIPGMTGVELAKDLRQQREDLPVLILCSGNSEQPQSPEWLENPLNGFVRKPIDNQLLLSTIRKLLDGDD</sequence>
<keyword evidence="10" id="KW-0175">Coiled coil</keyword>
<evidence type="ECO:0000259" key="11">
    <source>
        <dbReference type="PROSITE" id="PS50109"/>
    </source>
</evidence>
<keyword evidence="16" id="KW-1185">Reference proteome</keyword>
<dbReference type="InterPro" id="IPR003018">
    <property type="entry name" value="GAF"/>
</dbReference>
<dbReference type="SUPFAM" id="SSF55785">
    <property type="entry name" value="PYP-like sensor domain (PAS domain)"/>
    <property type="match status" value="2"/>
</dbReference>
<protein>
    <recommendedName>
        <fullName evidence="2">histidine kinase</fullName>
        <ecNumber evidence="2">2.7.13.3</ecNumber>
    </recommendedName>
</protein>
<dbReference type="PROSITE" id="PS50112">
    <property type="entry name" value="PAS"/>
    <property type="match status" value="1"/>
</dbReference>
<evidence type="ECO:0000313" key="15">
    <source>
        <dbReference type="EMBL" id="OOZ40295.1"/>
    </source>
</evidence>
<keyword evidence="6" id="KW-0418">Kinase</keyword>
<dbReference type="Pfam" id="PF00512">
    <property type="entry name" value="HisKA"/>
    <property type="match status" value="1"/>
</dbReference>
<keyword evidence="8" id="KW-0902">Two-component regulatory system</keyword>
<dbReference type="InterPro" id="IPR011006">
    <property type="entry name" value="CheY-like_superfamily"/>
</dbReference>
<dbReference type="SMART" id="SM00387">
    <property type="entry name" value="HATPase_c"/>
    <property type="match status" value="1"/>
</dbReference>
<evidence type="ECO:0000256" key="4">
    <source>
        <dbReference type="ARBA" id="ARBA00022679"/>
    </source>
</evidence>
<dbReference type="InterPro" id="IPR003661">
    <property type="entry name" value="HisK_dim/P_dom"/>
</dbReference>
<dbReference type="CDD" id="cd00156">
    <property type="entry name" value="REC"/>
    <property type="match status" value="1"/>
</dbReference>
<dbReference type="Gene3D" id="3.30.450.20">
    <property type="entry name" value="PAS domain"/>
    <property type="match status" value="2"/>
</dbReference>
<dbReference type="InterPro" id="IPR005467">
    <property type="entry name" value="His_kinase_dom"/>
</dbReference>
<evidence type="ECO:0000256" key="7">
    <source>
        <dbReference type="ARBA" id="ARBA00022840"/>
    </source>
</evidence>
<dbReference type="Proteomes" id="UP000191110">
    <property type="component" value="Unassembled WGS sequence"/>
</dbReference>
<dbReference type="SUPFAM" id="SSF52172">
    <property type="entry name" value="CheY-like"/>
    <property type="match status" value="1"/>
</dbReference>
<dbReference type="PROSITE" id="PS50113">
    <property type="entry name" value="PAC"/>
    <property type="match status" value="2"/>
</dbReference>
<dbReference type="InterPro" id="IPR013655">
    <property type="entry name" value="PAS_fold_3"/>
</dbReference>
<dbReference type="SMART" id="SM00091">
    <property type="entry name" value="PAS"/>
    <property type="match status" value="2"/>
</dbReference>
<dbReference type="Gene3D" id="3.30.450.40">
    <property type="match status" value="1"/>
</dbReference>
<dbReference type="Pfam" id="PF00072">
    <property type="entry name" value="Response_reg"/>
    <property type="match status" value="1"/>
</dbReference>
<evidence type="ECO:0000256" key="10">
    <source>
        <dbReference type="SAM" id="Coils"/>
    </source>
</evidence>
<dbReference type="InterPro" id="IPR013767">
    <property type="entry name" value="PAS_fold"/>
</dbReference>
<evidence type="ECO:0000259" key="13">
    <source>
        <dbReference type="PROSITE" id="PS50112"/>
    </source>
</evidence>
<dbReference type="SMART" id="SM00065">
    <property type="entry name" value="GAF"/>
    <property type="match status" value="1"/>
</dbReference>
<dbReference type="PANTHER" id="PTHR43065:SF42">
    <property type="entry name" value="TWO-COMPONENT SENSOR PPRA"/>
    <property type="match status" value="1"/>
</dbReference>
<keyword evidence="5" id="KW-0547">Nucleotide-binding</keyword>
<dbReference type="InterPro" id="IPR036097">
    <property type="entry name" value="HisK_dim/P_sf"/>
</dbReference>
<evidence type="ECO:0000256" key="5">
    <source>
        <dbReference type="ARBA" id="ARBA00022741"/>
    </source>
</evidence>
<dbReference type="Gene3D" id="3.30.565.10">
    <property type="entry name" value="Histidine kinase-like ATPase, C-terminal domain"/>
    <property type="match status" value="1"/>
</dbReference>
<feature type="modified residue" description="4-aspartylphosphate" evidence="9">
    <location>
        <position position="762"/>
    </location>
</feature>
<dbReference type="CDD" id="cd00082">
    <property type="entry name" value="HisKA"/>
    <property type="match status" value="1"/>
</dbReference>
<dbReference type="EMBL" id="MPRL01000028">
    <property type="protein sequence ID" value="OOZ40295.1"/>
    <property type="molecule type" value="Genomic_DNA"/>
</dbReference>
<dbReference type="SUPFAM" id="SSF47384">
    <property type="entry name" value="Homodimeric domain of signal transducing histidine kinase"/>
    <property type="match status" value="1"/>
</dbReference>
<evidence type="ECO:0000256" key="2">
    <source>
        <dbReference type="ARBA" id="ARBA00012438"/>
    </source>
</evidence>
<gene>
    <name evidence="15" type="ORF">BOW53_08285</name>
</gene>
<dbReference type="CDD" id="cd00130">
    <property type="entry name" value="PAS"/>
    <property type="match status" value="2"/>
</dbReference>
<dbReference type="AlphaFoldDB" id="A0A1T2L5A8"/>
<dbReference type="Gene3D" id="3.40.50.2300">
    <property type="match status" value="1"/>
</dbReference>
<dbReference type="Gene3D" id="1.10.287.130">
    <property type="match status" value="1"/>
</dbReference>
<evidence type="ECO:0000256" key="9">
    <source>
        <dbReference type="PROSITE-ProRule" id="PRU00169"/>
    </source>
</evidence>
<dbReference type="InterPro" id="IPR029016">
    <property type="entry name" value="GAF-like_dom_sf"/>
</dbReference>
<dbReference type="InterPro" id="IPR004358">
    <property type="entry name" value="Sig_transdc_His_kin-like_C"/>
</dbReference>
<organism evidence="15 16">
    <name type="scientific">Solemya pervernicosa gill symbiont</name>
    <dbReference type="NCBI Taxonomy" id="642797"/>
    <lineage>
        <taxon>Bacteria</taxon>
        <taxon>Pseudomonadati</taxon>
        <taxon>Pseudomonadota</taxon>
        <taxon>Gammaproteobacteria</taxon>
        <taxon>sulfur-oxidizing symbionts</taxon>
    </lineage>
</organism>
<comment type="catalytic activity">
    <reaction evidence="1">
        <text>ATP + protein L-histidine = ADP + protein N-phospho-L-histidine.</text>
        <dbReference type="EC" id="2.7.13.3"/>
    </reaction>
</comment>
<evidence type="ECO:0000256" key="1">
    <source>
        <dbReference type="ARBA" id="ARBA00000085"/>
    </source>
</evidence>
<evidence type="ECO:0000313" key="16">
    <source>
        <dbReference type="Proteomes" id="UP000191110"/>
    </source>
</evidence>
<feature type="domain" description="PAS" evidence="13">
    <location>
        <begin position="320"/>
        <end position="361"/>
    </location>
</feature>
<feature type="domain" description="Histidine kinase" evidence="11">
    <location>
        <begin position="460"/>
        <end position="688"/>
    </location>
</feature>
<dbReference type="GO" id="GO:0000155">
    <property type="term" value="F:phosphorelay sensor kinase activity"/>
    <property type="evidence" value="ECO:0007669"/>
    <property type="project" value="InterPro"/>
</dbReference>
<dbReference type="PROSITE" id="PS50110">
    <property type="entry name" value="RESPONSE_REGULATORY"/>
    <property type="match status" value="1"/>
</dbReference>
<feature type="domain" description="PAC" evidence="14">
    <location>
        <begin position="386"/>
        <end position="440"/>
    </location>
</feature>
<name>A0A1T2L5A8_9GAMM</name>
<feature type="coiled-coil region" evidence="10">
    <location>
        <begin position="487"/>
        <end position="514"/>
    </location>
</feature>
<dbReference type="PANTHER" id="PTHR43065">
    <property type="entry name" value="SENSOR HISTIDINE KINASE"/>
    <property type="match status" value="1"/>
</dbReference>
<dbReference type="Gene3D" id="2.10.70.100">
    <property type="match status" value="1"/>
</dbReference>
<dbReference type="SMART" id="SM00448">
    <property type="entry name" value="REC"/>
    <property type="match status" value="1"/>
</dbReference>
<dbReference type="EC" id="2.7.13.3" evidence="2"/>
<comment type="caution">
    <text evidence="15">The sequence shown here is derived from an EMBL/GenBank/DDBJ whole genome shotgun (WGS) entry which is preliminary data.</text>
</comment>
<dbReference type="InterPro" id="IPR035965">
    <property type="entry name" value="PAS-like_dom_sf"/>
</dbReference>
<dbReference type="GO" id="GO:0005524">
    <property type="term" value="F:ATP binding"/>
    <property type="evidence" value="ECO:0007669"/>
    <property type="project" value="UniProtKB-KW"/>
</dbReference>
<dbReference type="InterPro" id="IPR001789">
    <property type="entry name" value="Sig_transdc_resp-reg_receiver"/>
</dbReference>
<dbReference type="InterPro" id="IPR003594">
    <property type="entry name" value="HATPase_dom"/>
</dbReference>
<evidence type="ECO:0000259" key="14">
    <source>
        <dbReference type="PROSITE" id="PS50113"/>
    </source>
</evidence>
<keyword evidence="4" id="KW-0808">Transferase</keyword>
<dbReference type="PRINTS" id="PR00344">
    <property type="entry name" value="BCTRLSENSOR"/>
</dbReference>
<dbReference type="InterPro" id="IPR000014">
    <property type="entry name" value="PAS"/>
</dbReference>
<dbReference type="SMART" id="SM00086">
    <property type="entry name" value="PAC"/>
    <property type="match status" value="2"/>
</dbReference>
<dbReference type="InterPro" id="IPR000700">
    <property type="entry name" value="PAS-assoc_C"/>
</dbReference>
<dbReference type="SUPFAM" id="SSF55781">
    <property type="entry name" value="GAF domain-like"/>
    <property type="match status" value="1"/>
</dbReference>
<keyword evidence="3 9" id="KW-0597">Phosphoprotein</keyword>
<keyword evidence="7" id="KW-0067">ATP-binding</keyword>
<evidence type="ECO:0000259" key="12">
    <source>
        <dbReference type="PROSITE" id="PS50110"/>
    </source>
</evidence>
<accession>A0A1T2L5A8</accession>
<dbReference type="Pfam" id="PF02518">
    <property type="entry name" value="HATPase_c"/>
    <property type="match status" value="1"/>
</dbReference>
<evidence type="ECO:0000256" key="3">
    <source>
        <dbReference type="ARBA" id="ARBA00022553"/>
    </source>
</evidence>
<evidence type="ECO:0000256" key="8">
    <source>
        <dbReference type="ARBA" id="ARBA00023012"/>
    </source>
</evidence>
<dbReference type="GO" id="GO:0006355">
    <property type="term" value="P:regulation of DNA-templated transcription"/>
    <property type="evidence" value="ECO:0007669"/>
    <property type="project" value="InterPro"/>
</dbReference>
<reference evidence="15 16" key="1">
    <citation type="submission" date="2016-11" db="EMBL/GenBank/DDBJ databases">
        <title>Mixed transmission modes and dynamic genome evolution in an obligate animal-bacterial symbiosis.</title>
        <authorList>
            <person name="Russell S.L."/>
            <person name="Corbett-Detig R.B."/>
            <person name="Cavanaugh C.M."/>
        </authorList>
    </citation>
    <scope>NUCLEOTIDE SEQUENCE [LARGE SCALE GENOMIC DNA]</scope>
    <source>
        <strain evidence="15">Sveles-Q1</strain>
    </source>
</reference>
<dbReference type="PROSITE" id="PS50109">
    <property type="entry name" value="HIS_KIN"/>
    <property type="match status" value="1"/>
</dbReference>
<dbReference type="InterPro" id="IPR001610">
    <property type="entry name" value="PAC"/>
</dbReference>
<dbReference type="NCBIfam" id="TIGR00229">
    <property type="entry name" value="sensory_box"/>
    <property type="match status" value="1"/>
</dbReference>
<evidence type="ECO:0000256" key="6">
    <source>
        <dbReference type="ARBA" id="ARBA00022777"/>
    </source>
</evidence>
<dbReference type="SUPFAM" id="SSF55874">
    <property type="entry name" value="ATPase domain of HSP90 chaperone/DNA topoisomerase II/histidine kinase"/>
    <property type="match status" value="1"/>
</dbReference>
<feature type="domain" description="PAC" evidence="14">
    <location>
        <begin position="266"/>
        <end position="318"/>
    </location>
</feature>
<dbReference type="Pfam" id="PF13185">
    <property type="entry name" value="GAF_2"/>
    <property type="match status" value="1"/>
</dbReference>